<name>M5FSF9_DACPD</name>
<reference evidence="2 3" key="1">
    <citation type="journal article" date="2012" name="Science">
        <title>The Paleozoic origin of enzymatic lignin decomposition reconstructed from 31 fungal genomes.</title>
        <authorList>
            <person name="Floudas D."/>
            <person name="Binder M."/>
            <person name="Riley R."/>
            <person name="Barry K."/>
            <person name="Blanchette R.A."/>
            <person name="Henrissat B."/>
            <person name="Martinez A.T."/>
            <person name="Otillar R."/>
            <person name="Spatafora J.W."/>
            <person name="Yadav J.S."/>
            <person name="Aerts A."/>
            <person name="Benoit I."/>
            <person name="Boyd A."/>
            <person name="Carlson A."/>
            <person name="Copeland A."/>
            <person name="Coutinho P.M."/>
            <person name="de Vries R.P."/>
            <person name="Ferreira P."/>
            <person name="Findley K."/>
            <person name="Foster B."/>
            <person name="Gaskell J."/>
            <person name="Glotzer D."/>
            <person name="Gorecki P."/>
            <person name="Heitman J."/>
            <person name="Hesse C."/>
            <person name="Hori C."/>
            <person name="Igarashi K."/>
            <person name="Jurgens J.A."/>
            <person name="Kallen N."/>
            <person name="Kersten P."/>
            <person name="Kohler A."/>
            <person name="Kuees U."/>
            <person name="Kumar T.K.A."/>
            <person name="Kuo A."/>
            <person name="LaButti K."/>
            <person name="Larrondo L.F."/>
            <person name="Lindquist E."/>
            <person name="Ling A."/>
            <person name="Lombard V."/>
            <person name="Lucas S."/>
            <person name="Lundell T."/>
            <person name="Martin R."/>
            <person name="McLaughlin D.J."/>
            <person name="Morgenstern I."/>
            <person name="Morin E."/>
            <person name="Murat C."/>
            <person name="Nagy L.G."/>
            <person name="Nolan M."/>
            <person name="Ohm R.A."/>
            <person name="Patyshakuliyeva A."/>
            <person name="Rokas A."/>
            <person name="Ruiz-Duenas F.J."/>
            <person name="Sabat G."/>
            <person name="Salamov A."/>
            <person name="Samejima M."/>
            <person name="Schmutz J."/>
            <person name="Slot J.C."/>
            <person name="St John F."/>
            <person name="Stenlid J."/>
            <person name="Sun H."/>
            <person name="Sun S."/>
            <person name="Syed K."/>
            <person name="Tsang A."/>
            <person name="Wiebenga A."/>
            <person name="Young D."/>
            <person name="Pisabarro A."/>
            <person name="Eastwood D.C."/>
            <person name="Martin F."/>
            <person name="Cullen D."/>
            <person name="Grigoriev I.V."/>
            <person name="Hibbett D.S."/>
        </authorList>
    </citation>
    <scope>NUCLEOTIDE SEQUENCE [LARGE SCALE GENOMIC DNA]</scope>
    <source>
        <strain evidence="2 3">DJM-731 SS1</strain>
    </source>
</reference>
<feature type="compositionally biased region" description="Basic and acidic residues" evidence="1">
    <location>
        <begin position="52"/>
        <end position="68"/>
    </location>
</feature>
<gene>
    <name evidence="2" type="ORF">DACRYDRAFT_109094</name>
</gene>
<keyword evidence="3" id="KW-1185">Reference proteome</keyword>
<dbReference type="Proteomes" id="UP000030653">
    <property type="component" value="Unassembled WGS sequence"/>
</dbReference>
<evidence type="ECO:0000313" key="3">
    <source>
        <dbReference type="Proteomes" id="UP000030653"/>
    </source>
</evidence>
<evidence type="ECO:0000256" key="1">
    <source>
        <dbReference type="SAM" id="MobiDB-lite"/>
    </source>
</evidence>
<accession>M5FSF9</accession>
<feature type="region of interest" description="Disordered" evidence="1">
    <location>
        <begin position="48"/>
        <end position="88"/>
    </location>
</feature>
<dbReference type="GeneID" id="63683870"/>
<feature type="compositionally biased region" description="Acidic residues" evidence="1">
    <location>
        <begin position="156"/>
        <end position="167"/>
    </location>
</feature>
<dbReference type="RefSeq" id="XP_040627258.1">
    <property type="nucleotide sequence ID" value="XM_040768808.1"/>
</dbReference>
<evidence type="ECO:0000313" key="2">
    <source>
        <dbReference type="EMBL" id="EJU00361.1"/>
    </source>
</evidence>
<dbReference type="HOGENOM" id="CLU_1441010_0_0_1"/>
<protein>
    <submittedName>
        <fullName evidence="2">Uncharacterized protein</fullName>
    </submittedName>
</protein>
<organism evidence="2 3">
    <name type="scientific">Dacryopinax primogenitus (strain DJM 731)</name>
    <name type="common">Brown rot fungus</name>
    <dbReference type="NCBI Taxonomy" id="1858805"/>
    <lineage>
        <taxon>Eukaryota</taxon>
        <taxon>Fungi</taxon>
        <taxon>Dikarya</taxon>
        <taxon>Basidiomycota</taxon>
        <taxon>Agaricomycotina</taxon>
        <taxon>Dacrymycetes</taxon>
        <taxon>Dacrymycetales</taxon>
        <taxon>Dacrymycetaceae</taxon>
        <taxon>Dacryopinax</taxon>
    </lineage>
</organism>
<dbReference type="EMBL" id="JH795867">
    <property type="protein sequence ID" value="EJU00361.1"/>
    <property type="molecule type" value="Genomic_DNA"/>
</dbReference>
<dbReference type="AlphaFoldDB" id="M5FSF9"/>
<proteinExistence type="predicted"/>
<sequence length="188" mass="20257">MADIINIISSVLRSSSPLSALEKTLDCWEKGEHLFSACKASSNSLGSSDTSFAHEGHAHEGHAHEGHAHASPTLNRKGKKPESAPVPPSCAEGAYTKFGGLTPVEVGLGELLFKHLCQLSWPVDEMGGHKLWQMFIGENIEDNEEEGAEEGKGVGEEEEEGEEEETVADGVLGQHRLTKSAHLRVPRV</sequence>
<feature type="region of interest" description="Disordered" evidence="1">
    <location>
        <begin position="144"/>
        <end position="188"/>
    </location>
</feature>
<feature type="compositionally biased region" description="Basic residues" evidence="1">
    <location>
        <begin position="176"/>
        <end position="188"/>
    </location>
</feature>